<protein>
    <submittedName>
        <fullName evidence="1">Uncharacterized protein</fullName>
    </submittedName>
</protein>
<sequence length="408" mass="44734">MDLCQKNETDLENNEIQSIEETELTCTCPDERSEKDHVCCLLNISDITLEQDEKATEFIIGTGWEEAVQGWGRTSPTACIWPRKKLKKARVGESASSGCLVCVNLCQGSLEARPPMEAGKLEAGAGVEASLEKDRSSLSQTQGSLQGSNTASRDISKICFPTYIPGEKKSVQIKEFILCTQDWAVPEAIRDKAPRSPGGCADRGPSISDALTTKALLVLPPLKPSLPNGLDVLGKKSKNFFLQSEEQVQSGESVEKDECVACAYRLKTVDRKGEKRPIELAKHLKVNDTLPFPSPVARTCLPAPPQQCSPSWSLLPEKNLACPPHPGNVHYLATLRLLQKQGVQNYKVKFKAKEPRPPGNTQKHVLTEAKRENGPQTLETKVFPSPRSLLPSLTVSRVVIPVATHRLL</sequence>
<evidence type="ECO:0000313" key="2">
    <source>
        <dbReference type="Proteomes" id="UP001610411"/>
    </source>
</evidence>
<dbReference type="Proteomes" id="UP001610411">
    <property type="component" value="Unassembled WGS sequence"/>
</dbReference>
<reference evidence="1 2" key="1">
    <citation type="journal article" date="2024" name="G3 (Bethesda)">
        <title>A hybrid genome assembly of the endangered aye-aye (Daubentonia madagascariensis).</title>
        <authorList>
            <person name="Versoza C.J."/>
            <person name="Pfeifer S.P."/>
        </authorList>
    </citation>
    <scope>NUCLEOTIDE SEQUENCE [LARGE SCALE GENOMIC DNA]</scope>
    <source>
        <strain evidence="1">6821</strain>
    </source>
</reference>
<dbReference type="PANTHER" id="PTHR36869">
    <property type="entry name" value="CHROMOSOME 16 OPEN READING FRAME 46"/>
    <property type="match status" value="1"/>
</dbReference>
<organism evidence="1 2">
    <name type="scientific">Daubentonia madagascariensis</name>
    <name type="common">Aye-aye</name>
    <name type="synonym">Sciurus madagascariensis</name>
    <dbReference type="NCBI Taxonomy" id="31869"/>
    <lineage>
        <taxon>Eukaryota</taxon>
        <taxon>Metazoa</taxon>
        <taxon>Chordata</taxon>
        <taxon>Craniata</taxon>
        <taxon>Vertebrata</taxon>
        <taxon>Euteleostomi</taxon>
        <taxon>Mammalia</taxon>
        <taxon>Eutheria</taxon>
        <taxon>Euarchontoglires</taxon>
        <taxon>Primates</taxon>
        <taxon>Strepsirrhini</taxon>
        <taxon>Chiromyiformes</taxon>
        <taxon>Daubentoniidae</taxon>
        <taxon>Daubentonia</taxon>
    </lineage>
</organism>
<evidence type="ECO:0000313" key="1">
    <source>
        <dbReference type="EMBL" id="KAL2762097.1"/>
    </source>
</evidence>
<comment type="caution">
    <text evidence="1">The sequence shown here is derived from an EMBL/GenBank/DDBJ whole genome shotgun (WGS) entry which is preliminary data.</text>
</comment>
<keyword evidence="2" id="KW-1185">Reference proteome</keyword>
<proteinExistence type="predicted"/>
<dbReference type="PANTHER" id="PTHR36869:SF1">
    <property type="entry name" value="CHROMOSOME 16 OPEN READING FRAME 46"/>
    <property type="match status" value="1"/>
</dbReference>
<dbReference type="AlphaFoldDB" id="A0ABD2D5L7"/>
<name>A0ABD2D5L7_DAUMA</name>
<accession>A0ABD2D5L7</accession>
<dbReference type="EMBL" id="JBFSEQ010000013">
    <property type="protein sequence ID" value="KAL2762097.1"/>
    <property type="molecule type" value="Genomic_DNA"/>
</dbReference>
<dbReference type="Pfam" id="PF15032">
    <property type="entry name" value="DUF4529"/>
    <property type="match status" value="1"/>
</dbReference>
<dbReference type="InterPro" id="IPR027836">
    <property type="entry name" value="DUF4529"/>
</dbReference>
<gene>
    <name evidence="1" type="ORF">WCI35_030432</name>
</gene>